<dbReference type="Gene3D" id="6.10.250.2090">
    <property type="match status" value="1"/>
</dbReference>
<feature type="domain" description="Band 7" evidence="7">
    <location>
        <begin position="26"/>
        <end position="185"/>
    </location>
</feature>
<feature type="chain" id="PRO_5004522476" description="Podocin" evidence="6">
    <location>
        <begin position="28"/>
        <end position="233"/>
    </location>
</feature>
<dbReference type="PANTHER" id="PTHR10264">
    <property type="entry name" value="BAND 7 PROTEIN-RELATED"/>
    <property type="match status" value="1"/>
</dbReference>
<dbReference type="SUPFAM" id="SSF117892">
    <property type="entry name" value="Band 7/SPFH domain"/>
    <property type="match status" value="1"/>
</dbReference>
<name>S4RDL4_PETMA</name>
<evidence type="ECO:0000259" key="7">
    <source>
        <dbReference type="SMART" id="SM00244"/>
    </source>
</evidence>
<evidence type="ECO:0000256" key="3">
    <source>
        <dbReference type="ARBA" id="ARBA00023136"/>
    </source>
</evidence>
<evidence type="ECO:0000256" key="1">
    <source>
        <dbReference type="ARBA" id="ARBA00004370"/>
    </source>
</evidence>
<sequence length="233" mass="25619">GEVVIASRGTFHLRLSLPCLVYSCCAGLQVVYEYERAVIFRLGRLLSVRANGPGLFFILPCLDTYQKVDLRMRTLEVPLHEVITSDSLSVRVSVACHYRVERASIWAVSVAQPLEALGLVLQAKVRALVAKKDLSYILQHRPELAQHTKECLDAVVGSWGIKVERAEINDVRIPLELQKSVCVEADANRAARARLIAAQAEKQTALELSGAARVLAAVPGALSLRYLHTLDAL</sequence>
<dbReference type="InterPro" id="IPR001107">
    <property type="entry name" value="Band_7"/>
</dbReference>
<dbReference type="STRING" id="7757.ENSPMAP00000003296"/>
<dbReference type="FunFam" id="3.30.479.30:FF:000004">
    <property type="entry name" value="Putative membrane protease family, stomatin"/>
    <property type="match status" value="1"/>
</dbReference>
<evidence type="ECO:0000256" key="6">
    <source>
        <dbReference type="SAM" id="SignalP"/>
    </source>
</evidence>
<comment type="function">
    <text evidence="4">Plays a role in the regulation of glomerular permeability, acting probably as a linker between the plasma membrane and the cytoskeleton.</text>
</comment>
<dbReference type="SMART" id="SM00244">
    <property type="entry name" value="PHB"/>
    <property type="match status" value="1"/>
</dbReference>
<dbReference type="Ensembl" id="ENSPMAT00000003311.1">
    <property type="protein sequence ID" value="ENSPMAP00000003296.1"/>
    <property type="gene ID" value="ENSPMAG00000003027.1"/>
</dbReference>
<comment type="similarity">
    <text evidence="2">Belongs to the band 7/mec-2 family.</text>
</comment>
<dbReference type="GO" id="GO:0009898">
    <property type="term" value="C:cytoplasmic side of plasma membrane"/>
    <property type="evidence" value="ECO:0007669"/>
    <property type="project" value="UniProtKB-ARBA"/>
</dbReference>
<protein>
    <recommendedName>
        <fullName evidence="5">Podocin</fullName>
    </recommendedName>
</protein>
<dbReference type="Pfam" id="PF01145">
    <property type="entry name" value="Band_7"/>
    <property type="match status" value="1"/>
</dbReference>
<evidence type="ECO:0000313" key="8">
    <source>
        <dbReference type="Ensembl" id="ENSPMAP00000003296.1"/>
    </source>
</evidence>
<dbReference type="InterPro" id="IPR036013">
    <property type="entry name" value="Band_7/SPFH_dom_sf"/>
</dbReference>
<accession>S4RDL4</accession>
<dbReference type="PRINTS" id="PR00721">
    <property type="entry name" value="STOMATIN"/>
</dbReference>
<reference evidence="8" key="1">
    <citation type="submission" date="2025-08" db="UniProtKB">
        <authorList>
            <consortium name="Ensembl"/>
        </authorList>
    </citation>
    <scope>IDENTIFICATION</scope>
</reference>
<dbReference type="HOGENOM" id="CLU_024949_3_0_1"/>
<dbReference type="InterPro" id="IPR043202">
    <property type="entry name" value="Band-7_stomatin-like"/>
</dbReference>
<feature type="signal peptide" evidence="6">
    <location>
        <begin position="1"/>
        <end position="27"/>
    </location>
</feature>
<dbReference type="GeneTree" id="ENSGT01030000234614"/>
<reference evidence="8" key="2">
    <citation type="submission" date="2025-09" db="UniProtKB">
        <authorList>
            <consortium name="Ensembl"/>
        </authorList>
    </citation>
    <scope>IDENTIFICATION</scope>
</reference>
<dbReference type="InterPro" id="IPR001972">
    <property type="entry name" value="Stomatin_HflK_fam"/>
</dbReference>
<dbReference type="OMA" id="VNAICYY"/>
<dbReference type="Gene3D" id="3.30.479.30">
    <property type="entry name" value="Band 7 domain"/>
    <property type="match status" value="1"/>
</dbReference>
<evidence type="ECO:0000256" key="4">
    <source>
        <dbReference type="ARBA" id="ARBA00053394"/>
    </source>
</evidence>
<evidence type="ECO:0000256" key="5">
    <source>
        <dbReference type="ARBA" id="ARBA00071670"/>
    </source>
</evidence>
<dbReference type="AlphaFoldDB" id="S4RDL4"/>
<dbReference type="PANTHER" id="PTHR10264:SF127">
    <property type="entry name" value="PODOCIN"/>
    <property type="match status" value="1"/>
</dbReference>
<comment type="subcellular location">
    <subcellularLocation>
        <location evidence="1">Membrane</location>
    </subcellularLocation>
</comment>
<keyword evidence="6" id="KW-0732">Signal</keyword>
<keyword evidence="3" id="KW-0472">Membrane</keyword>
<organism evidence="8">
    <name type="scientific">Petromyzon marinus</name>
    <name type="common">Sea lamprey</name>
    <dbReference type="NCBI Taxonomy" id="7757"/>
    <lineage>
        <taxon>Eukaryota</taxon>
        <taxon>Metazoa</taxon>
        <taxon>Chordata</taxon>
        <taxon>Craniata</taxon>
        <taxon>Vertebrata</taxon>
        <taxon>Cyclostomata</taxon>
        <taxon>Hyperoartia</taxon>
        <taxon>Petromyzontiformes</taxon>
        <taxon>Petromyzontidae</taxon>
        <taxon>Petromyzon</taxon>
    </lineage>
</organism>
<proteinExistence type="inferred from homology"/>
<evidence type="ECO:0000256" key="2">
    <source>
        <dbReference type="ARBA" id="ARBA00008164"/>
    </source>
</evidence>